<name>A0A6J7KB01_9ZZZZ</name>
<sequence>MVVVQPMRPDGGTYQSSLVLPAASAVAVPEGASLEEAATLSMNALTAVEALDLLDLPRGATLLVTGGAGWLATLAMPLARERGLRVIADARPDEHDAVLGHGADEVVERGDGLVDGVRERAPDGVDGVLDAALVGPAVFGAVRDGGGWAVVRGQDDPTERGIVRHPVWVRDRLEDTAALEHVRDLASAGVLPMTVAGRYPAARAADAHRRQEAGGVRGRLVLTF</sequence>
<evidence type="ECO:0000313" key="3">
    <source>
        <dbReference type="EMBL" id="CAB4952461.1"/>
    </source>
</evidence>
<dbReference type="EMBL" id="CAFBMK010000359">
    <property type="protein sequence ID" value="CAB4952461.1"/>
    <property type="molecule type" value="Genomic_DNA"/>
</dbReference>
<reference evidence="3" key="1">
    <citation type="submission" date="2020-05" db="EMBL/GenBank/DDBJ databases">
        <authorList>
            <person name="Chiriac C."/>
            <person name="Salcher M."/>
            <person name="Ghai R."/>
            <person name="Kavagutti S V."/>
        </authorList>
    </citation>
    <scope>NUCLEOTIDE SEQUENCE</scope>
</reference>
<dbReference type="PANTHER" id="PTHR48106">
    <property type="entry name" value="QUINONE OXIDOREDUCTASE PIG3-RELATED"/>
    <property type="match status" value="1"/>
</dbReference>
<evidence type="ECO:0000256" key="1">
    <source>
        <dbReference type="ARBA" id="ARBA00022857"/>
    </source>
</evidence>
<dbReference type="Pfam" id="PF13602">
    <property type="entry name" value="ADH_zinc_N_2"/>
    <property type="match status" value="1"/>
</dbReference>
<keyword evidence="1" id="KW-0521">NADP</keyword>
<gene>
    <name evidence="3" type="ORF">UFOPK3564_03569</name>
</gene>
<accession>A0A6J7KB01</accession>
<dbReference type="PANTHER" id="PTHR48106:SF18">
    <property type="entry name" value="QUINONE OXIDOREDUCTASE PIG3"/>
    <property type="match status" value="1"/>
</dbReference>
<protein>
    <submittedName>
        <fullName evidence="3">Unannotated protein</fullName>
    </submittedName>
</protein>
<dbReference type="SUPFAM" id="SSF51735">
    <property type="entry name" value="NAD(P)-binding Rossmann-fold domains"/>
    <property type="match status" value="1"/>
</dbReference>
<dbReference type="GO" id="GO:0016651">
    <property type="term" value="F:oxidoreductase activity, acting on NAD(P)H"/>
    <property type="evidence" value="ECO:0007669"/>
    <property type="project" value="TreeGrafter"/>
</dbReference>
<dbReference type="GO" id="GO:0070402">
    <property type="term" value="F:NADPH binding"/>
    <property type="evidence" value="ECO:0007669"/>
    <property type="project" value="TreeGrafter"/>
</dbReference>
<dbReference type="Gene3D" id="3.90.180.10">
    <property type="entry name" value="Medium-chain alcohol dehydrogenases, catalytic domain"/>
    <property type="match status" value="1"/>
</dbReference>
<dbReference type="AlphaFoldDB" id="A0A6J7KB01"/>
<proteinExistence type="predicted"/>
<evidence type="ECO:0000256" key="2">
    <source>
        <dbReference type="ARBA" id="ARBA00023002"/>
    </source>
</evidence>
<keyword evidence="2" id="KW-0560">Oxidoreductase</keyword>
<organism evidence="3">
    <name type="scientific">freshwater metagenome</name>
    <dbReference type="NCBI Taxonomy" id="449393"/>
    <lineage>
        <taxon>unclassified sequences</taxon>
        <taxon>metagenomes</taxon>
        <taxon>ecological metagenomes</taxon>
    </lineage>
</organism>
<dbReference type="Gene3D" id="3.40.50.720">
    <property type="entry name" value="NAD(P)-binding Rossmann-like Domain"/>
    <property type="match status" value="1"/>
</dbReference>
<dbReference type="InterPro" id="IPR036291">
    <property type="entry name" value="NAD(P)-bd_dom_sf"/>
</dbReference>